<evidence type="ECO:0000313" key="4">
    <source>
        <dbReference type="Proteomes" id="UP000235162"/>
    </source>
</evidence>
<organism evidence="3 4">
    <name type="scientific">Halioglobus japonicus</name>
    <dbReference type="NCBI Taxonomy" id="930805"/>
    <lineage>
        <taxon>Bacteria</taxon>
        <taxon>Pseudomonadati</taxon>
        <taxon>Pseudomonadota</taxon>
        <taxon>Gammaproteobacteria</taxon>
        <taxon>Cellvibrionales</taxon>
        <taxon>Halieaceae</taxon>
        <taxon>Halioglobus</taxon>
    </lineage>
</organism>
<evidence type="ECO:0000259" key="2">
    <source>
        <dbReference type="Pfam" id="PF12804"/>
    </source>
</evidence>
<feature type="domain" description="MobA-like NTP transferase" evidence="2">
    <location>
        <begin position="6"/>
        <end position="159"/>
    </location>
</feature>
<dbReference type="Gene3D" id="3.90.550.10">
    <property type="entry name" value="Spore Coat Polysaccharide Biosynthesis Protein SpsA, Chain A"/>
    <property type="match status" value="1"/>
</dbReference>
<reference evidence="3 4" key="1">
    <citation type="submission" date="2018-01" db="EMBL/GenBank/DDBJ databases">
        <title>The draft genome sequence of Halioglobus japonicus S1-36.</title>
        <authorList>
            <person name="Du Z.-J."/>
            <person name="Shi M.-J."/>
        </authorList>
    </citation>
    <scope>NUCLEOTIDE SEQUENCE [LARGE SCALE GENOMIC DNA]</scope>
    <source>
        <strain evidence="3 4">S1-36</strain>
    </source>
</reference>
<dbReference type="PANTHER" id="PTHR43777">
    <property type="entry name" value="MOLYBDENUM COFACTOR CYTIDYLYLTRANSFERASE"/>
    <property type="match status" value="1"/>
</dbReference>
<dbReference type="InterPro" id="IPR025877">
    <property type="entry name" value="MobA-like_NTP_Trfase"/>
</dbReference>
<evidence type="ECO:0000256" key="1">
    <source>
        <dbReference type="ARBA" id="ARBA00022842"/>
    </source>
</evidence>
<evidence type="ECO:0000313" key="3">
    <source>
        <dbReference type="EMBL" id="PLW86522.1"/>
    </source>
</evidence>
<sequence>MRIGILMLAAGQSRRFGSDKRTAQLPSGNTLLRQSLQNALGSGLPVAVCVRPGEESLATAHGAQALVCTEADLGMGHSLAQGIVQLPPWDAVLVALADMPEIQPASFCTIARAIMPETICQPMYHERPGHPVGFSKRFFPALTALRGDVGARRVIEQQAAALIKIPLDDPGIVRDIDTPADLPPRPLST</sequence>
<comment type="caution">
    <text evidence="3">The sequence shown here is derived from an EMBL/GenBank/DDBJ whole genome shotgun (WGS) entry which is preliminary data.</text>
</comment>
<dbReference type="RefSeq" id="WP_084199134.1">
    <property type="nucleotide sequence ID" value="NZ_BMYL01000002.1"/>
</dbReference>
<name>A0AAP8SND8_9GAMM</name>
<accession>A0AAP8SND8</accession>
<dbReference type="EMBL" id="PKUR01000002">
    <property type="protein sequence ID" value="PLW86522.1"/>
    <property type="molecule type" value="Genomic_DNA"/>
</dbReference>
<proteinExistence type="predicted"/>
<protein>
    <submittedName>
        <fullName evidence="3">Nucleotidyltransferase family protein</fullName>
    </submittedName>
</protein>
<dbReference type="InterPro" id="IPR029044">
    <property type="entry name" value="Nucleotide-diphossugar_trans"/>
</dbReference>
<dbReference type="KEGG" id="hja:BST95_09900"/>
<dbReference type="SUPFAM" id="SSF53448">
    <property type="entry name" value="Nucleotide-diphospho-sugar transferases"/>
    <property type="match status" value="1"/>
</dbReference>
<keyword evidence="4" id="KW-1185">Reference proteome</keyword>
<dbReference type="Pfam" id="PF12804">
    <property type="entry name" value="NTP_transf_3"/>
    <property type="match status" value="1"/>
</dbReference>
<dbReference type="GO" id="GO:0016779">
    <property type="term" value="F:nucleotidyltransferase activity"/>
    <property type="evidence" value="ECO:0007669"/>
    <property type="project" value="UniProtKB-ARBA"/>
</dbReference>
<dbReference type="PANTHER" id="PTHR43777:SF1">
    <property type="entry name" value="MOLYBDENUM COFACTOR CYTIDYLYLTRANSFERASE"/>
    <property type="match status" value="1"/>
</dbReference>
<gene>
    <name evidence="3" type="ORF">C0029_08935</name>
</gene>
<dbReference type="AlphaFoldDB" id="A0AAP8SND8"/>
<dbReference type="CDD" id="cd04182">
    <property type="entry name" value="GT_2_like_f"/>
    <property type="match status" value="1"/>
</dbReference>
<keyword evidence="1" id="KW-0460">Magnesium</keyword>
<dbReference type="Proteomes" id="UP000235162">
    <property type="component" value="Unassembled WGS sequence"/>
</dbReference>